<comment type="cofactor">
    <cofactor evidence="13">
        <name>Zn(2+)</name>
        <dbReference type="ChEBI" id="CHEBI:29105"/>
    </cofactor>
    <text evidence="13">Binds 1 zinc ion per subunit.</text>
</comment>
<evidence type="ECO:0000256" key="11">
    <source>
        <dbReference type="ARBA" id="ARBA00023146"/>
    </source>
</evidence>
<dbReference type="Pfam" id="PF07973">
    <property type="entry name" value="tRNA_SAD"/>
    <property type="match status" value="1"/>
</dbReference>
<dbReference type="InterPro" id="IPR004095">
    <property type="entry name" value="TGS"/>
</dbReference>
<evidence type="ECO:0000256" key="4">
    <source>
        <dbReference type="ARBA" id="ARBA00022598"/>
    </source>
</evidence>
<dbReference type="FunFam" id="3.40.50.800:FF:000001">
    <property type="entry name" value="Threonine--tRNA ligase"/>
    <property type="match status" value="1"/>
</dbReference>
<evidence type="ECO:0000256" key="6">
    <source>
        <dbReference type="ARBA" id="ARBA00022741"/>
    </source>
</evidence>
<dbReference type="InterPro" id="IPR045864">
    <property type="entry name" value="aa-tRNA-synth_II/BPL/LPL"/>
</dbReference>
<dbReference type="PANTHER" id="PTHR11451">
    <property type="entry name" value="THREONINE-TRNA LIGASE"/>
    <property type="match status" value="1"/>
</dbReference>
<dbReference type="CDD" id="cd00771">
    <property type="entry name" value="ThrRS_core"/>
    <property type="match status" value="1"/>
</dbReference>
<evidence type="ECO:0000256" key="1">
    <source>
        <dbReference type="ARBA" id="ARBA00008226"/>
    </source>
</evidence>
<dbReference type="InterPro" id="IPR033728">
    <property type="entry name" value="ThrRS_core"/>
</dbReference>
<protein>
    <recommendedName>
        <fullName evidence="13">Threonine--tRNA ligase</fullName>
        <ecNumber evidence="13">6.1.1.3</ecNumber>
    </recommendedName>
    <alternativeName>
        <fullName evidence="13">Threonyl-tRNA synthetase</fullName>
        <shortName evidence="13">ThrRS</shortName>
    </alternativeName>
</protein>
<dbReference type="AlphaFoldDB" id="A0A497XNY8"/>
<feature type="binding site" evidence="13">
    <location>
        <position position="339"/>
    </location>
    <ligand>
        <name>Zn(2+)</name>
        <dbReference type="ChEBI" id="CHEBI:29105"/>
        <note>catalytic</note>
    </ligand>
</feature>
<comment type="subcellular location">
    <subcellularLocation>
        <location evidence="13">Cytoplasm</location>
    </subcellularLocation>
</comment>
<keyword evidence="10 13" id="KW-0648">Protein biosynthesis</keyword>
<feature type="binding site" evidence="13">
    <location>
        <position position="516"/>
    </location>
    <ligand>
        <name>Zn(2+)</name>
        <dbReference type="ChEBI" id="CHEBI:29105"/>
        <note>catalytic</note>
    </ligand>
</feature>
<dbReference type="Gene3D" id="3.30.54.20">
    <property type="match status" value="1"/>
</dbReference>
<accession>A0A497XNY8</accession>
<dbReference type="SUPFAM" id="SSF52954">
    <property type="entry name" value="Class II aaRS ABD-related"/>
    <property type="match status" value="1"/>
</dbReference>
<dbReference type="FunFam" id="3.30.930.10:FF:000002">
    <property type="entry name" value="Threonine--tRNA ligase"/>
    <property type="match status" value="1"/>
</dbReference>
<dbReference type="InterPro" id="IPR002320">
    <property type="entry name" value="Thr-tRNA-ligase_IIa"/>
</dbReference>
<feature type="domain" description="Aminoacyl-transfer RNA synthetases class-II family profile" evidence="14">
    <location>
        <begin position="246"/>
        <end position="539"/>
    </location>
</feature>
<evidence type="ECO:0000256" key="13">
    <source>
        <dbReference type="HAMAP-Rule" id="MF_00184"/>
    </source>
</evidence>
<comment type="caution">
    <text evidence="16">The sequence shown here is derived from an EMBL/GenBank/DDBJ whole genome shotgun (WGS) entry which is preliminary data.</text>
</comment>
<keyword evidence="11 13" id="KW-0030">Aminoacyl-tRNA synthetase</keyword>
<evidence type="ECO:0000256" key="9">
    <source>
        <dbReference type="ARBA" id="ARBA00022884"/>
    </source>
</evidence>
<comment type="catalytic activity">
    <reaction evidence="12 13">
        <text>tRNA(Thr) + L-threonine + ATP = L-threonyl-tRNA(Thr) + AMP + diphosphate + H(+)</text>
        <dbReference type="Rhea" id="RHEA:24624"/>
        <dbReference type="Rhea" id="RHEA-COMP:9670"/>
        <dbReference type="Rhea" id="RHEA-COMP:9704"/>
        <dbReference type="ChEBI" id="CHEBI:15378"/>
        <dbReference type="ChEBI" id="CHEBI:30616"/>
        <dbReference type="ChEBI" id="CHEBI:33019"/>
        <dbReference type="ChEBI" id="CHEBI:57926"/>
        <dbReference type="ChEBI" id="CHEBI:78442"/>
        <dbReference type="ChEBI" id="CHEBI:78534"/>
        <dbReference type="ChEBI" id="CHEBI:456215"/>
        <dbReference type="EC" id="6.1.1.3"/>
    </reaction>
</comment>
<keyword evidence="3 13" id="KW-0820">tRNA-binding</keyword>
<dbReference type="GO" id="GO:0000049">
    <property type="term" value="F:tRNA binding"/>
    <property type="evidence" value="ECO:0007669"/>
    <property type="project" value="UniProtKB-KW"/>
</dbReference>
<dbReference type="SUPFAM" id="SSF55681">
    <property type="entry name" value="Class II aaRS and biotin synthetases"/>
    <property type="match status" value="1"/>
</dbReference>
<dbReference type="GO" id="GO:0005524">
    <property type="term" value="F:ATP binding"/>
    <property type="evidence" value="ECO:0007669"/>
    <property type="project" value="UniProtKB-UniRule"/>
</dbReference>
<feature type="binding site" evidence="13">
    <location>
        <position position="390"/>
    </location>
    <ligand>
        <name>Zn(2+)</name>
        <dbReference type="ChEBI" id="CHEBI:29105"/>
        <note>catalytic</note>
    </ligand>
</feature>
<dbReference type="GO" id="GO:0004829">
    <property type="term" value="F:threonine-tRNA ligase activity"/>
    <property type="evidence" value="ECO:0007669"/>
    <property type="project" value="UniProtKB-UniRule"/>
</dbReference>
<dbReference type="InterPro" id="IPR012947">
    <property type="entry name" value="tRNA_SAD"/>
</dbReference>
<dbReference type="PRINTS" id="PR01047">
    <property type="entry name" value="TRNASYNTHTHR"/>
</dbReference>
<dbReference type="GO" id="GO:0046872">
    <property type="term" value="F:metal ion binding"/>
    <property type="evidence" value="ECO:0007669"/>
    <property type="project" value="UniProtKB-KW"/>
</dbReference>
<evidence type="ECO:0000313" key="17">
    <source>
        <dbReference type="Proteomes" id="UP000267841"/>
    </source>
</evidence>
<dbReference type="OrthoDB" id="9802304at2"/>
<keyword evidence="6 13" id="KW-0547">Nucleotide-binding</keyword>
<dbReference type="FunFam" id="3.30.54.20:FF:000002">
    <property type="entry name" value="Threonine--tRNA ligase"/>
    <property type="match status" value="1"/>
</dbReference>
<evidence type="ECO:0000256" key="3">
    <source>
        <dbReference type="ARBA" id="ARBA00022555"/>
    </source>
</evidence>
<keyword evidence="7 13" id="KW-0862">Zinc</keyword>
<dbReference type="HAMAP" id="MF_00184">
    <property type="entry name" value="Thr_tRNA_synth"/>
    <property type="match status" value="1"/>
</dbReference>
<proteinExistence type="inferred from homology"/>
<dbReference type="Proteomes" id="UP000267841">
    <property type="component" value="Unassembled WGS sequence"/>
</dbReference>
<dbReference type="InterPro" id="IPR002314">
    <property type="entry name" value="aa-tRNA-synt_IIb"/>
</dbReference>
<gene>
    <name evidence="13" type="primary">thrS</name>
    <name evidence="16" type="ORF">BCF55_0864</name>
</gene>
<dbReference type="FunFam" id="3.30.980.10:FF:000005">
    <property type="entry name" value="Threonyl-tRNA synthetase, mitochondrial"/>
    <property type="match status" value="1"/>
</dbReference>
<dbReference type="NCBIfam" id="TIGR00418">
    <property type="entry name" value="thrS"/>
    <property type="match status" value="1"/>
</dbReference>
<dbReference type="PANTHER" id="PTHR11451:SF44">
    <property type="entry name" value="THREONINE--TRNA LIGASE, CHLOROPLASTIC_MITOCHONDRIAL 2"/>
    <property type="match status" value="1"/>
</dbReference>
<dbReference type="InterPro" id="IPR036621">
    <property type="entry name" value="Anticodon-bd_dom_sf"/>
</dbReference>
<comment type="subunit">
    <text evidence="13">Homodimer.</text>
</comment>
<dbReference type="SUPFAM" id="SSF55186">
    <property type="entry name" value="ThrRS/AlaRS common domain"/>
    <property type="match status" value="1"/>
</dbReference>
<organism evidence="16 17">
    <name type="scientific">Hydrogenivirga caldilitoris</name>
    <dbReference type="NCBI Taxonomy" id="246264"/>
    <lineage>
        <taxon>Bacteria</taxon>
        <taxon>Pseudomonadati</taxon>
        <taxon>Aquificota</taxon>
        <taxon>Aquificia</taxon>
        <taxon>Aquificales</taxon>
        <taxon>Aquificaceae</taxon>
        <taxon>Hydrogenivirga</taxon>
    </lineage>
</organism>
<evidence type="ECO:0000259" key="15">
    <source>
        <dbReference type="PROSITE" id="PS51880"/>
    </source>
</evidence>
<dbReference type="InterPro" id="IPR047246">
    <property type="entry name" value="ThrRS_anticodon"/>
</dbReference>
<dbReference type="SMART" id="SM00863">
    <property type="entry name" value="tRNA_SAD"/>
    <property type="match status" value="1"/>
</dbReference>
<name>A0A497XNY8_9AQUI</name>
<dbReference type="EC" id="6.1.1.3" evidence="13"/>
<dbReference type="Gene3D" id="3.40.50.800">
    <property type="entry name" value="Anticodon-binding domain"/>
    <property type="match status" value="1"/>
</dbReference>
<keyword evidence="9 13" id="KW-0694">RNA-binding</keyword>
<keyword evidence="5 13" id="KW-0479">Metal-binding</keyword>
<dbReference type="GO" id="GO:0005737">
    <property type="term" value="C:cytoplasm"/>
    <property type="evidence" value="ECO:0007669"/>
    <property type="project" value="UniProtKB-SubCell"/>
</dbReference>
<evidence type="ECO:0000256" key="7">
    <source>
        <dbReference type="ARBA" id="ARBA00022833"/>
    </source>
</evidence>
<comment type="caution">
    <text evidence="13">Lacks conserved residue(s) required for the propagation of feature annotation.</text>
</comment>
<dbReference type="PROSITE" id="PS51880">
    <property type="entry name" value="TGS"/>
    <property type="match status" value="1"/>
</dbReference>
<dbReference type="InterPro" id="IPR006195">
    <property type="entry name" value="aa-tRNA-synth_II"/>
</dbReference>
<dbReference type="Gene3D" id="3.30.930.10">
    <property type="entry name" value="Bira Bifunctional Protein, Domain 2"/>
    <property type="match status" value="1"/>
</dbReference>
<feature type="domain" description="TGS" evidence="15">
    <location>
        <begin position="1"/>
        <end position="62"/>
    </location>
</feature>
<dbReference type="Gene3D" id="3.30.980.10">
    <property type="entry name" value="Threonyl-trna Synthetase, Chain A, domain 2"/>
    <property type="match status" value="1"/>
</dbReference>
<dbReference type="RefSeq" id="WP_121013142.1">
    <property type="nucleotide sequence ID" value="NZ_RCCJ01000001.1"/>
</dbReference>
<keyword evidence="2 13" id="KW-0963">Cytoplasm</keyword>
<evidence type="ECO:0000256" key="12">
    <source>
        <dbReference type="ARBA" id="ARBA00049515"/>
    </source>
</evidence>
<dbReference type="CDD" id="cd00860">
    <property type="entry name" value="ThrRS_anticodon"/>
    <property type="match status" value="1"/>
</dbReference>
<reference evidence="16 17" key="1">
    <citation type="submission" date="2018-10" db="EMBL/GenBank/DDBJ databases">
        <title>Genomic Encyclopedia of Archaeal and Bacterial Type Strains, Phase II (KMG-II): from individual species to whole genera.</title>
        <authorList>
            <person name="Goeker M."/>
        </authorList>
    </citation>
    <scope>NUCLEOTIDE SEQUENCE [LARGE SCALE GENOMIC DNA]</scope>
    <source>
        <strain evidence="16 17">DSM 16510</strain>
    </source>
</reference>
<dbReference type="InterPro" id="IPR004154">
    <property type="entry name" value="Anticodon-bd"/>
</dbReference>
<dbReference type="Pfam" id="PF00587">
    <property type="entry name" value="tRNA-synt_2b"/>
    <property type="match status" value="1"/>
</dbReference>
<dbReference type="Pfam" id="PF03129">
    <property type="entry name" value="HGTP_anticodon"/>
    <property type="match status" value="1"/>
</dbReference>
<keyword evidence="8 13" id="KW-0067">ATP-binding</keyword>
<keyword evidence="17" id="KW-1185">Reference proteome</keyword>
<evidence type="ECO:0000313" key="16">
    <source>
        <dbReference type="EMBL" id="RLJ70588.1"/>
    </source>
</evidence>
<dbReference type="EMBL" id="RCCJ01000001">
    <property type="protein sequence ID" value="RLJ70588.1"/>
    <property type="molecule type" value="Genomic_DNA"/>
</dbReference>
<evidence type="ECO:0000256" key="10">
    <source>
        <dbReference type="ARBA" id="ARBA00022917"/>
    </source>
</evidence>
<comment type="similarity">
    <text evidence="1 13">Belongs to the class-II aminoacyl-tRNA synthetase family.</text>
</comment>
<dbReference type="GO" id="GO:0006435">
    <property type="term" value="P:threonyl-tRNA aminoacylation"/>
    <property type="evidence" value="ECO:0007669"/>
    <property type="project" value="UniProtKB-UniRule"/>
</dbReference>
<sequence>MKVQEKVKVSIEGKEYEVEKGTPLGEVFSLAGIKDALGGKLGGRIMDLQTPIKDGGEITPIYKDDPESLEIMRHSLAHIMAQALKELYGVDRVHLGVGPTTEEGFYYDVEVEGHRITEEDLPKIEEKMKEIISRDYPILRKELQREEAIKLFEQLKEKYKIDIIQRIPPDDVISVYEQGDFIDLCRGPHLPSTGKAGAFKLTSISGAYWLGKADQPQLTRIYGMAFWSDKELKQRLMFYEEAKKRDHRRLGKELEFFMIDENVGAGLVLWLPRGAVYRRVLEDYWKEEHLKRGYQFVYTPHVGKSKLWEISGHLECYRPNMFPPMEMEGEEYYVKPMNCPFHIAIYKSRVRSYRELPIKLAELGTVYRYEMSGVLHGLLRVRGFTQDDAHIICTPEQVDDVIRDTLDLALTVLRDFGFDDFKIYVSTRPEDAIGSDQQWEVSENALKKAVEDLGYSYEIDEGGGAFYGPKIDVKIRDAIGRLWQCSTIQFDFNLPERFDMTYVGADNQKHRPYMIHRALLGSIERFTGILLEHYAGLLPVWLSPTQVRIVPIADRHLDYGNKVLSALEEAGFRADIDDRDERMNAKIREAELMKIPYILVIGDREAEAGTVSVRSKKEGNLGSMTIEEFLKFLKEKVERKE</sequence>
<dbReference type="PROSITE" id="PS50862">
    <property type="entry name" value="AA_TRNA_LIGASE_II"/>
    <property type="match status" value="1"/>
</dbReference>
<keyword evidence="4 13" id="KW-0436">Ligase</keyword>
<evidence type="ECO:0000256" key="2">
    <source>
        <dbReference type="ARBA" id="ARBA00022490"/>
    </source>
</evidence>
<evidence type="ECO:0000256" key="8">
    <source>
        <dbReference type="ARBA" id="ARBA00022840"/>
    </source>
</evidence>
<evidence type="ECO:0000259" key="14">
    <source>
        <dbReference type="PROSITE" id="PS50862"/>
    </source>
</evidence>
<evidence type="ECO:0000256" key="5">
    <source>
        <dbReference type="ARBA" id="ARBA00022723"/>
    </source>
</evidence>
<dbReference type="InterPro" id="IPR018163">
    <property type="entry name" value="Thr/Ala-tRNA-synth_IIc_edit"/>
</dbReference>